<accession>A0A3P6T0Z2</accession>
<organism evidence="1 2">
    <name type="scientific">Cylicostephanus goldi</name>
    <name type="common">Nematode worm</name>
    <dbReference type="NCBI Taxonomy" id="71465"/>
    <lineage>
        <taxon>Eukaryota</taxon>
        <taxon>Metazoa</taxon>
        <taxon>Ecdysozoa</taxon>
        <taxon>Nematoda</taxon>
        <taxon>Chromadorea</taxon>
        <taxon>Rhabditida</taxon>
        <taxon>Rhabditina</taxon>
        <taxon>Rhabditomorpha</taxon>
        <taxon>Strongyloidea</taxon>
        <taxon>Strongylidae</taxon>
        <taxon>Cylicostephanus</taxon>
    </lineage>
</organism>
<protein>
    <submittedName>
        <fullName evidence="1">Uncharacterized protein</fullName>
    </submittedName>
</protein>
<gene>
    <name evidence="1" type="ORF">CGOC_LOCUS7856</name>
</gene>
<dbReference type="EMBL" id="UYRV01027867">
    <property type="protein sequence ID" value="VDK81632.1"/>
    <property type="molecule type" value="Genomic_DNA"/>
</dbReference>
<sequence>MQLKSEFAADSKIIFLATYAGEETGEAATSTLSTNTSAGTTSSLGIFEYGIELEGSQNDIVTAVALPPVLLHIRRRRSEPLKNTGSVSYKYPARKKIKSFKALKNFAVVTTIDISMI</sequence>
<keyword evidence="2" id="KW-1185">Reference proteome</keyword>
<reference evidence="1 2" key="1">
    <citation type="submission" date="2018-11" db="EMBL/GenBank/DDBJ databases">
        <authorList>
            <consortium name="Pathogen Informatics"/>
        </authorList>
    </citation>
    <scope>NUCLEOTIDE SEQUENCE [LARGE SCALE GENOMIC DNA]</scope>
</reference>
<name>A0A3P6T0Z2_CYLGO</name>
<evidence type="ECO:0000313" key="2">
    <source>
        <dbReference type="Proteomes" id="UP000271889"/>
    </source>
</evidence>
<dbReference type="Proteomes" id="UP000271889">
    <property type="component" value="Unassembled WGS sequence"/>
</dbReference>
<dbReference type="AlphaFoldDB" id="A0A3P6T0Z2"/>
<proteinExistence type="predicted"/>
<evidence type="ECO:0000313" key="1">
    <source>
        <dbReference type="EMBL" id="VDK81632.1"/>
    </source>
</evidence>